<evidence type="ECO:0000256" key="3">
    <source>
        <dbReference type="ARBA" id="ARBA00007931"/>
    </source>
</evidence>
<dbReference type="CDD" id="cd06160">
    <property type="entry name" value="S2P-M50_like_2"/>
    <property type="match status" value="1"/>
</dbReference>
<dbReference type="GO" id="GO:0008237">
    <property type="term" value="F:metallopeptidase activity"/>
    <property type="evidence" value="ECO:0007669"/>
    <property type="project" value="UniProtKB-KW"/>
</dbReference>
<evidence type="ECO:0000256" key="6">
    <source>
        <dbReference type="ARBA" id="ARBA00022723"/>
    </source>
</evidence>
<dbReference type="GO" id="GO:0016020">
    <property type="term" value="C:membrane"/>
    <property type="evidence" value="ECO:0007669"/>
    <property type="project" value="UniProtKB-SubCell"/>
</dbReference>
<feature type="transmembrane region" description="Helical" evidence="12">
    <location>
        <begin position="204"/>
        <end position="235"/>
    </location>
</feature>
<keyword evidence="8" id="KW-0862">Zinc</keyword>
<dbReference type="GO" id="GO:0046872">
    <property type="term" value="F:metal ion binding"/>
    <property type="evidence" value="ECO:0007669"/>
    <property type="project" value="UniProtKB-KW"/>
</dbReference>
<feature type="transmembrane region" description="Helical" evidence="12">
    <location>
        <begin position="141"/>
        <end position="162"/>
    </location>
</feature>
<dbReference type="AlphaFoldDB" id="A0A1G7MLB0"/>
<proteinExistence type="inferred from homology"/>
<evidence type="ECO:0000256" key="7">
    <source>
        <dbReference type="ARBA" id="ARBA00022801"/>
    </source>
</evidence>
<evidence type="ECO:0000313" key="14">
    <source>
        <dbReference type="EMBL" id="SDF62521.1"/>
    </source>
</evidence>
<keyword evidence="15" id="KW-1185">Reference proteome</keyword>
<keyword evidence="5 12" id="KW-0812">Transmembrane</keyword>
<dbReference type="Proteomes" id="UP000243333">
    <property type="component" value="Unassembled WGS sequence"/>
</dbReference>
<keyword evidence="7" id="KW-0378">Hydrolase</keyword>
<evidence type="ECO:0000256" key="4">
    <source>
        <dbReference type="ARBA" id="ARBA00022670"/>
    </source>
</evidence>
<feature type="transmembrane region" description="Helical" evidence="12">
    <location>
        <begin position="256"/>
        <end position="275"/>
    </location>
</feature>
<dbReference type="PANTHER" id="PTHR39188">
    <property type="entry name" value="MEMBRANE-ASSOCIATED ZINC METALLOPROTEASE M50B"/>
    <property type="match status" value="1"/>
</dbReference>
<sequence length="279" mass="30256">MRRARYTLCGLSGLCGSVKKARQRFSWKEGIDIKLWHVIALGKKVIRRIFVCAAGLAAVTSLGPAAAIAVSILVSLAVYAYAFGLKFAVGFVVLLLVHELGHIIASRVVGLRTGGPMFVPFVGAVISLNKPPQSAKMEANIAIGGPALGTLSALVCLIFYLWTDSTFMLVLAYTASLLNLFNLIPCAPLDGGRIAAAISPYMWWAGSAALGVLAVLTGNFFIFVVFLFSLVRLWLDDKGDVSPEYYALTVRQRLTVAWWYFGLLTVLGLMTWQLVEALH</sequence>
<evidence type="ECO:0000313" key="15">
    <source>
        <dbReference type="Proteomes" id="UP000243333"/>
    </source>
</evidence>
<keyword evidence="6" id="KW-0479">Metal-binding</keyword>
<evidence type="ECO:0000256" key="12">
    <source>
        <dbReference type="SAM" id="Phobius"/>
    </source>
</evidence>
<feature type="transmembrane region" description="Helical" evidence="12">
    <location>
        <begin position="167"/>
        <end position="184"/>
    </location>
</feature>
<evidence type="ECO:0000256" key="8">
    <source>
        <dbReference type="ARBA" id="ARBA00022833"/>
    </source>
</evidence>
<keyword evidence="4 14" id="KW-0645">Protease</keyword>
<keyword evidence="11 12" id="KW-0472">Membrane</keyword>
<evidence type="ECO:0000256" key="1">
    <source>
        <dbReference type="ARBA" id="ARBA00001947"/>
    </source>
</evidence>
<dbReference type="STRING" id="1123285.SAMN05660235_02211"/>
<accession>A0A1G7MLB0</accession>
<feature type="domain" description="Peptidase M50" evidence="13">
    <location>
        <begin position="87"/>
        <end position="160"/>
    </location>
</feature>
<evidence type="ECO:0000259" key="13">
    <source>
        <dbReference type="Pfam" id="PF02163"/>
    </source>
</evidence>
<dbReference type="Pfam" id="PF02163">
    <property type="entry name" value="Peptidase_M50"/>
    <property type="match status" value="1"/>
</dbReference>
<comment type="cofactor">
    <cofactor evidence="1">
        <name>Zn(2+)</name>
        <dbReference type="ChEBI" id="CHEBI:29105"/>
    </cofactor>
</comment>
<evidence type="ECO:0000256" key="9">
    <source>
        <dbReference type="ARBA" id="ARBA00022989"/>
    </source>
</evidence>
<dbReference type="EMBL" id="FNBU01000018">
    <property type="protein sequence ID" value="SDF62521.1"/>
    <property type="molecule type" value="Genomic_DNA"/>
</dbReference>
<gene>
    <name evidence="14" type="ORF">SAMN05660235_02211</name>
</gene>
<feature type="transmembrane region" description="Helical" evidence="12">
    <location>
        <begin position="78"/>
        <end position="97"/>
    </location>
</feature>
<dbReference type="PANTHER" id="PTHR39188:SF3">
    <property type="entry name" value="STAGE IV SPORULATION PROTEIN FB"/>
    <property type="match status" value="1"/>
</dbReference>
<dbReference type="InterPro" id="IPR008915">
    <property type="entry name" value="Peptidase_M50"/>
</dbReference>
<feature type="transmembrane region" description="Helical" evidence="12">
    <location>
        <begin position="49"/>
        <end position="72"/>
    </location>
</feature>
<evidence type="ECO:0000256" key="11">
    <source>
        <dbReference type="ARBA" id="ARBA00023136"/>
    </source>
</evidence>
<dbReference type="GO" id="GO:0006508">
    <property type="term" value="P:proteolysis"/>
    <property type="evidence" value="ECO:0007669"/>
    <property type="project" value="UniProtKB-KW"/>
</dbReference>
<protein>
    <submittedName>
        <fullName evidence="14">Zn-dependent protease (Includes SpoIVFB)</fullName>
    </submittedName>
</protein>
<dbReference type="RefSeq" id="WP_245690433.1">
    <property type="nucleotide sequence ID" value="NZ_FNBU01000018.1"/>
</dbReference>
<feature type="transmembrane region" description="Helical" evidence="12">
    <location>
        <begin position="109"/>
        <end position="129"/>
    </location>
</feature>
<keyword evidence="10" id="KW-0482">Metalloprotease</keyword>
<evidence type="ECO:0000256" key="2">
    <source>
        <dbReference type="ARBA" id="ARBA00004141"/>
    </source>
</evidence>
<comment type="similarity">
    <text evidence="3">Belongs to the peptidase M50B family.</text>
</comment>
<reference evidence="15" key="1">
    <citation type="submission" date="2016-10" db="EMBL/GenBank/DDBJ databases">
        <authorList>
            <person name="Varghese N."/>
            <person name="Submissions S."/>
        </authorList>
    </citation>
    <scope>NUCLEOTIDE SEQUENCE [LARGE SCALE GENOMIC DNA]</scope>
    <source>
        <strain evidence="15">DSM 23256</strain>
    </source>
</reference>
<organism evidence="14 15">
    <name type="scientific">Sporolituus thermophilus DSM 23256</name>
    <dbReference type="NCBI Taxonomy" id="1123285"/>
    <lineage>
        <taxon>Bacteria</taxon>
        <taxon>Bacillati</taxon>
        <taxon>Bacillota</taxon>
        <taxon>Negativicutes</taxon>
        <taxon>Selenomonadales</taxon>
        <taxon>Sporomusaceae</taxon>
        <taxon>Sporolituus</taxon>
    </lineage>
</organism>
<evidence type="ECO:0000256" key="5">
    <source>
        <dbReference type="ARBA" id="ARBA00022692"/>
    </source>
</evidence>
<keyword evidence="9 12" id="KW-1133">Transmembrane helix</keyword>
<name>A0A1G7MLB0_9FIRM</name>
<comment type="subcellular location">
    <subcellularLocation>
        <location evidence="2">Membrane</location>
        <topology evidence="2">Multi-pass membrane protein</topology>
    </subcellularLocation>
</comment>
<evidence type="ECO:0000256" key="10">
    <source>
        <dbReference type="ARBA" id="ARBA00023049"/>
    </source>
</evidence>